<evidence type="ECO:0000256" key="2">
    <source>
        <dbReference type="PROSITE-ProRule" id="PRU00497"/>
    </source>
</evidence>
<dbReference type="AlphaFoldDB" id="A0A1I8PSC3"/>
<dbReference type="Pfam" id="PF00379">
    <property type="entry name" value="Chitin_bind_4"/>
    <property type="match status" value="1"/>
</dbReference>
<keyword evidence="6" id="KW-1185">Reference proteome</keyword>
<evidence type="ECO:0000256" key="1">
    <source>
        <dbReference type="ARBA" id="ARBA00022460"/>
    </source>
</evidence>
<dbReference type="InterPro" id="IPR000618">
    <property type="entry name" value="Insect_cuticle"/>
</dbReference>
<dbReference type="STRING" id="35570.A0A1I8PSC3"/>
<feature type="chain" id="PRO_5009327125" evidence="4">
    <location>
        <begin position="17"/>
        <end position="162"/>
    </location>
</feature>
<feature type="signal peptide" evidence="4">
    <location>
        <begin position="1"/>
        <end position="16"/>
    </location>
</feature>
<dbReference type="InterPro" id="IPR031311">
    <property type="entry name" value="CHIT_BIND_RR_consensus"/>
</dbReference>
<dbReference type="EnsemblMetazoa" id="SCAU010671-RA">
    <property type="protein sequence ID" value="SCAU010671-PA"/>
    <property type="gene ID" value="SCAU010671"/>
</dbReference>
<evidence type="ECO:0000313" key="6">
    <source>
        <dbReference type="Proteomes" id="UP000095300"/>
    </source>
</evidence>
<reference evidence="5" key="1">
    <citation type="submission" date="2020-05" db="UniProtKB">
        <authorList>
            <consortium name="EnsemblMetazoa"/>
        </authorList>
    </citation>
    <scope>IDENTIFICATION</scope>
    <source>
        <strain evidence="5">USDA</strain>
    </source>
</reference>
<name>A0A1I8PSC3_STOCA</name>
<dbReference type="PRINTS" id="PR00947">
    <property type="entry name" value="CUTICLE"/>
</dbReference>
<dbReference type="OrthoDB" id="6343684at2759"/>
<dbReference type="InterPro" id="IPR050468">
    <property type="entry name" value="Cuticle_Struct_Prot"/>
</dbReference>
<feature type="region of interest" description="Disordered" evidence="3">
    <location>
        <begin position="21"/>
        <end position="45"/>
    </location>
</feature>
<evidence type="ECO:0000256" key="3">
    <source>
        <dbReference type="SAM" id="MobiDB-lite"/>
    </source>
</evidence>
<dbReference type="Proteomes" id="UP000095300">
    <property type="component" value="Unassembled WGS sequence"/>
</dbReference>
<dbReference type="PANTHER" id="PTHR10380">
    <property type="entry name" value="CUTICLE PROTEIN"/>
    <property type="match status" value="1"/>
</dbReference>
<feature type="region of interest" description="Disordered" evidence="3">
    <location>
        <begin position="129"/>
        <end position="162"/>
    </location>
</feature>
<dbReference type="GO" id="GO:0008010">
    <property type="term" value="F:structural constituent of chitin-based larval cuticle"/>
    <property type="evidence" value="ECO:0007669"/>
    <property type="project" value="TreeGrafter"/>
</dbReference>
<organism evidence="5 6">
    <name type="scientific">Stomoxys calcitrans</name>
    <name type="common">Stable fly</name>
    <name type="synonym">Conops calcitrans</name>
    <dbReference type="NCBI Taxonomy" id="35570"/>
    <lineage>
        <taxon>Eukaryota</taxon>
        <taxon>Metazoa</taxon>
        <taxon>Ecdysozoa</taxon>
        <taxon>Arthropoda</taxon>
        <taxon>Hexapoda</taxon>
        <taxon>Insecta</taxon>
        <taxon>Pterygota</taxon>
        <taxon>Neoptera</taxon>
        <taxon>Endopterygota</taxon>
        <taxon>Diptera</taxon>
        <taxon>Brachycera</taxon>
        <taxon>Muscomorpha</taxon>
        <taxon>Muscoidea</taxon>
        <taxon>Muscidae</taxon>
        <taxon>Stomoxys</taxon>
    </lineage>
</organism>
<dbReference type="VEuPathDB" id="VectorBase:SCAU010671"/>
<dbReference type="PANTHER" id="PTHR10380:SF237">
    <property type="entry name" value="CUTICULAR PROTEIN 65AU, ISOFORM A-RELATED"/>
    <property type="match status" value="1"/>
</dbReference>
<accession>A0A1I8PSC3</accession>
<sequence length="162" mass="17315">MYKFIVLCALIVAASAVSKPNAYKSSNSRPAASHSSASSDDAHAQVNSFSSDVREDGFQYAFDTSNGIQAAASGAAQGDIKGDFSWISPEGEHISIQYVADENGYQPQGDLLPTPPPIPEAILKSLEYLRSHPSSEDSNQGQYSSPVRSIASKPAKKFGKRF</sequence>
<evidence type="ECO:0000256" key="4">
    <source>
        <dbReference type="SAM" id="SignalP"/>
    </source>
</evidence>
<proteinExistence type="predicted"/>
<keyword evidence="1 2" id="KW-0193">Cuticle</keyword>
<dbReference type="PROSITE" id="PS00233">
    <property type="entry name" value="CHIT_BIND_RR_1"/>
    <property type="match status" value="1"/>
</dbReference>
<dbReference type="GO" id="GO:0062129">
    <property type="term" value="C:chitin-based extracellular matrix"/>
    <property type="evidence" value="ECO:0007669"/>
    <property type="project" value="TreeGrafter"/>
</dbReference>
<feature type="compositionally biased region" description="Polar residues" evidence="3">
    <location>
        <begin position="136"/>
        <end position="147"/>
    </location>
</feature>
<keyword evidence="4" id="KW-0732">Signal</keyword>
<gene>
    <name evidence="5" type="primary">106089276</name>
</gene>
<protein>
    <submittedName>
        <fullName evidence="5">Uncharacterized protein</fullName>
    </submittedName>
</protein>
<evidence type="ECO:0000313" key="5">
    <source>
        <dbReference type="EnsemblMetazoa" id="SCAU010671-PA"/>
    </source>
</evidence>
<dbReference type="PROSITE" id="PS51155">
    <property type="entry name" value="CHIT_BIND_RR_2"/>
    <property type="match status" value="1"/>
</dbReference>